<accession>A0A2S9XHZ7</accession>
<keyword evidence="4" id="KW-1185">Reference proteome</keyword>
<evidence type="ECO:0000313" key="4">
    <source>
        <dbReference type="Proteomes" id="UP000237968"/>
    </source>
</evidence>
<dbReference type="RefSeq" id="WP_258183013.1">
    <property type="nucleotide sequence ID" value="NZ_PVNK01000214.1"/>
</dbReference>
<evidence type="ECO:0000256" key="1">
    <source>
        <dbReference type="SAM" id="SignalP"/>
    </source>
</evidence>
<reference evidence="3 4" key="1">
    <citation type="submission" date="2018-03" db="EMBL/GenBank/DDBJ databases">
        <title>Draft Genome Sequences of the Obligatory Marine Myxobacteria Enhygromyxa salina SWB005.</title>
        <authorList>
            <person name="Poehlein A."/>
            <person name="Moghaddam J.A."/>
            <person name="Harms H."/>
            <person name="Alanjari M."/>
            <person name="Koenig G.M."/>
            <person name="Daniel R."/>
            <person name="Schaeberle T.F."/>
        </authorList>
    </citation>
    <scope>NUCLEOTIDE SEQUENCE [LARGE SCALE GENOMIC DNA]</scope>
    <source>
        <strain evidence="3 4">SWB005</strain>
    </source>
</reference>
<dbReference type="Pfam" id="PF04706">
    <property type="entry name" value="Dickkopf_N"/>
    <property type="match status" value="1"/>
</dbReference>
<dbReference type="AlphaFoldDB" id="A0A2S9XHZ7"/>
<name>A0A2S9XHZ7_9BACT</name>
<protein>
    <recommendedName>
        <fullName evidence="2">Dickkopf N-terminal cysteine-rich domain-containing protein</fullName>
    </recommendedName>
</protein>
<sequence>MRSIIPMTLCVCLSAILGCNASLGSEAGSSGETGESSEAGEDGGEYVPCSADNACPDGQFCFNGLCAVGCLSDADCGDDQYCATDTDMLCHNNEVPTCVSDSDCASSQVCVNGFCSAAPDAQDSGCNLDDYINDGCPSNAVCLEDIDDPEVGVCYEMPACSVDGACPVGLEGAVCNDGYLPSKDAICLIGLCETVSDCPAQWSCVHFNQSVLGTCSDGGFGSPCATGADCQSGNCTELPGLGGGFCG</sequence>
<keyword evidence="1" id="KW-0732">Signal</keyword>
<dbReference type="GO" id="GO:0005576">
    <property type="term" value="C:extracellular region"/>
    <property type="evidence" value="ECO:0007669"/>
    <property type="project" value="InterPro"/>
</dbReference>
<evidence type="ECO:0000313" key="3">
    <source>
        <dbReference type="EMBL" id="PRP92350.1"/>
    </source>
</evidence>
<proteinExistence type="predicted"/>
<dbReference type="EMBL" id="PVNK01000214">
    <property type="protein sequence ID" value="PRP92350.1"/>
    <property type="molecule type" value="Genomic_DNA"/>
</dbReference>
<dbReference type="Proteomes" id="UP000237968">
    <property type="component" value="Unassembled WGS sequence"/>
</dbReference>
<dbReference type="GO" id="GO:0030178">
    <property type="term" value="P:negative regulation of Wnt signaling pathway"/>
    <property type="evidence" value="ECO:0007669"/>
    <property type="project" value="InterPro"/>
</dbReference>
<gene>
    <name evidence="3" type="ORF">ENSA5_49810</name>
</gene>
<dbReference type="PROSITE" id="PS51257">
    <property type="entry name" value="PROKAR_LIPOPROTEIN"/>
    <property type="match status" value="1"/>
</dbReference>
<comment type="caution">
    <text evidence="3">The sequence shown here is derived from an EMBL/GenBank/DDBJ whole genome shotgun (WGS) entry which is preliminary data.</text>
</comment>
<organism evidence="3 4">
    <name type="scientific">Enhygromyxa salina</name>
    <dbReference type="NCBI Taxonomy" id="215803"/>
    <lineage>
        <taxon>Bacteria</taxon>
        <taxon>Pseudomonadati</taxon>
        <taxon>Myxococcota</taxon>
        <taxon>Polyangia</taxon>
        <taxon>Nannocystales</taxon>
        <taxon>Nannocystaceae</taxon>
        <taxon>Enhygromyxa</taxon>
    </lineage>
</organism>
<feature type="domain" description="Dickkopf N-terminal cysteine-rich" evidence="2">
    <location>
        <begin position="70"/>
        <end position="116"/>
    </location>
</feature>
<feature type="signal peptide" evidence="1">
    <location>
        <begin position="1"/>
        <end position="21"/>
    </location>
</feature>
<evidence type="ECO:0000259" key="2">
    <source>
        <dbReference type="Pfam" id="PF04706"/>
    </source>
</evidence>
<dbReference type="InterPro" id="IPR006796">
    <property type="entry name" value="Dickkopf_N"/>
</dbReference>
<feature type="chain" id="PRO_5015529158" description="Dickkopf N-terminal cysteine-rich domain-containing protein" evidence="1">
    <location>
        <begin position="22"/>
        <end position="247"/>
    </location>
</feature>